<proteinExistence type="predicted"/>
<sequence length="272" mass="31997">MRYRRGKTYRTWRRKRGRLTRYKKRNFRLRMNSRRARFQNERRSFKSTATYQLFYTVDLPTSDTPTVSNARYFQDSVKMFPLGSQLFNRYLRTYAWVKLNSVTYYWRIGFVGYNEAEKVPDPNDPQKKKQLVVMEAVNSLMGKFPFYLNWSLDGDNPTKMAMDDLAACPSSRKVYINGKKATKFTYSIPKAYRMYLSSSVFRSMSVSSGIKNNITTLFNNSSLRCPDKFNGSMLDIFEKYAGVSLDNDMACEFILWCDVYMDCSFKGRIDNA</sequence>
<dbReference type="RefSeq" id="YP_009553350.1">
    <property type="nucleotide sequence ID" value="NC_040780.1"/>
</dbReference>
<evidence type="ECO:0000313" key="2">
    <source>
        <dbReference type="Proteomes" id="UP000289885"/>
    </source>
</evidence>
<evidence type="ECO:0000313" key="1">
    <source>
        <dbReference type="EMBL" id="AJD07483.1"/>
    </source>
</evidence>
<accession>A0A0B4UGT7</accession>
<dbReference type="EMBL" id="KM598396">
    <property type="protein sequence ID" value="AJD07483.1"/>
    <property type="molecule type" value="Genomic_DNA"/>
</dbReference>
<dbReference type="KEGG" id="vg:41700418"/>
<organism evidence="1 2">
    <name type="scientific">Odonata-associated circular virus-13</name>
    <dbReference type="NCBI Taxonomy" id="1592113"/>
    <lineage>
        <taxon>Viruses</taxon>
        <taxon>Monodnaviria</taxon>
        <taxon>Shotokuvirae</taxon>
        <taxon>Cressdnaviricota</taxon>
        <taxon>Arfiviricetes</taxon>
        <taxon>Rohanvirales</taxon>
        <taxon>Adamaviridae</taxon>
        <taxon>Telperivirus</taxon>
        <taxon>Telperivirus sithali</taxon>
    </lineage>
</organism>
<reference evidence="1 2" key="1">
    <citation type="submission" date="2014-09" db="EMBL/GenBank/DDBJ databases">
        <title>Diverse CRESS DNA viruses recovered from Odonata collected in Arizona and Oklahoma, USA.</title>
        <authorList>
            <person name="Dayaram A."/>
            <person name="Pailes R."/>
            <person name="Potter K."/>
            <person name="Moline A.B."/>
            <person name="Rosenstein D.D."/>
            <person name="Marinov M."/>
            <person name="Varsani A."/>
        </authorList>
    </citation>
    <scope>NUCLEOTIDE SEQUENCE [LARGE SCALE GENOMIC DNA]</scope>
    <source>
        <strain evidence="1">OdasCV-13-US-1591LM1-12</strain>
    </source>
</reference>
<dbReference type="GeneID" id="41700418"/>
<keyword evidence="2" id="KW-1185">Reference proteome</keyword>
<protein>
    <submittedName>
        <fullName evidence="1">Putative capsid protein</fullName>
    </submittedName>
</protein>
<dbReference type="Proteomes" id="UP000289885">
    <property type="component" value="Segment"/>
</dbReference>
<name>A0A0B4UGT7_9VIRU</name>